<dbReference type="InterPro" id="IPR029021">
    <property type="entry name" value="Prot-tyrosine_phosphatase-like"/>
</dbReference>
<dbReference type="RefSeq" id="XP_003111933.2">
    <property type="nucleotide sequence ID" value="XM_003111885.2"/>
</dbReference>
<name>A0A6A5HWR2_CAERE</name>
<dbReference type="InterPro" id="IPR000242">
    <property type="entry name" value="PTP_cat"/>
</dbReference>
<feature type="compositionally biased region" description="Basic and acidic residues" evidence="1">
    <location>
        <begin position="84"/>
        <end position="102"/>
    </location>
</feature>
<organism evidence="4 5">
    <name type="scientific">Caenorhabditis remanei</name>
    <name type="common">Caenorhabditis vulgaris</name>
    <dbReference type="NCBI Taxonomy" id="31234"/>
    <lineage>
        <taxon>Eukaryota</taxon>
        <taxon>Metazoa</taxon>
        <taxon>Ecdysozoa</taxon>
        <taxon>Nematoda</taxon>
        <taxon>Chromadorea</taxon>
        <taxon>Rhabditida</taxon>
        <taxon>Rhabditina</taxon>
        <taxon>Rhabditomorpha</taxon>
        <taxon>Rhabditoidea</taxon>
        <taxon>Rhabditidae</taxon>
        <taxon>Peloderinae</taxon>
        <taxon>Caenorhabditis</taxon>
    </lineage>
</organism>
<feature type="compositionally biased region" description="Polar residues" evidence="1">
    <location>
        <begin position="103"/>
        <end position="113"/>
    </location>
</feature>
<dbReference type="Pfam" id="PF00102">
    <property type="entry name" value="Y_phosphatase"/>
    <property type="match status" value="1"/>
</dbReference>
<dbReference type="PANTHER" id="PTHR23219">
    <property type="entry name" value="TYROSINE-PROTEIN PHOSPHATASE C15H7.3-RELATED"/>
    <property type="match status" value="1"/>
</dbReference>
<feature type="domain" description="Tyrosine-protein phosphatase" evidence="2">
    <location>
        <begin position="152"/>
        <end position="411"/>
    </location>
</feature>
<dbReference type="InterPro" id="IPR003595">
    <property type="entry name" value="Tyr_Pase_cat"/>
</dbReference>
<evidence type="ECO:0000313" key="5">
    <source>
        <dbReference type="Proteomes" id="UP000483820"/>
    </source>
</evidence>
<feature type="region of interest" description="Disordered" evidence="1">
    <location>
        <begin position="1"/>
        <end position="127"/>
    </location>
</feature>
<dbReference type="SMART" id="SM00194">
    <property type="entry name" value="PTPc"/>
    <property type="match status" value="1"/>
</dbReference>
<feature type="domain" description="Tyrosine specific protein phosphatases" evidence="3">
    <location>
        <begin position="355"/>
        <end position="402"/>
    </location>
</feature>
<evidence type="ECO:0000313" key="4">
    <source>
        <dbReference type="EMBL" id="KAF1770817.1"/>
    </source>
</evidence>
<dbReference type="GeneID" id="9810178"/>
<protein>
    <recommendedName>
        <fullName evidence="6">Tyrosine-protein phosphatase domain-containing protein</fullName>
    </recommendedName>
</protein>
<gene>
    <name evidence="4" type="ORF">GCK72_002640</name>
</gene>
<dbReference type="Gene3D" id="3.90.190.10">
    <property type="entry name" value="Protein tyrosine phosphatase superfamily"/>
    <property type="match status" value="1"/>
</dbReference>
<dbReference type="PROSITE" id="PS50056">
    <property type="entry name" value="TYR_PHOSPHATASE_2"/>
    <property type="match status" value="1"/>
</dbReference>
<dbReference type="PANTHER" id="PTHR23219:SF12">
    <property type="entry name" value="TYROSINE-PROTEIN PHOSPHATASE DOMAIN-CONTAINING PROTEIN-RELATED"/>
    <property type="match status" value="1"/>
</dbReference>
<dbReference type="SMART" id="SM00404">
    <property type="entry name" value="PTPc_motif"/>
    <property type="match status" value="1"/>
</dbReference>
<dbReference type="InterPro" id="IPR000387">
    <property type="entry name" value="Tyr_Pase_dom"/>
</dbReference>
<dbReference type="Proteomes" id="UP000483820">
    <property type="component" value="Chromosome I"/>
</dbReference>
<sequence>MEKKKSKTNLLQKFAEKFKKKKRSKSASMSRERGSEMSRRPRRPSRSASKTKVSGGNKEGGSPNASAETKSKIDLLEVTAKGIKSKESKEKKSSGEKKKEKQNLPTPTKTPSTMALRRTDSQMEVSQNNRCVEKQMKIWIDSLEKMDIRKVLETEYEGIEKMKADAEKCQVFEKKLDQCSSESIELLDANRVKGGGEDKDFFYHGSVLNCPTTPPKTTILAQLPLIDNAESLESFWLMVAAQKIQRIYVLAGEEEFDKKQLSDYFPDDFKEHKTIRVNHRKTLPKTDDQLNNQLYYEVVPKDCAEAPFCMVEICDFWDDGRVPVKDYARIATTAASVFDSDIDADASCGIVSFYGAGRTGAFLVGALAIEKLRSGEQPNYKDFGTCIRSQRPGAIEVLSQYIFSHTIGLTYGMKHCKDAGLKTRIERLIAQLETFACAKMAEEEEEDSSSNATNSNTCE</sequence>
<dbReference type="EMBL" id="WUAV01000001">
    <property type="protein sequence ID" value="KAF1770817.1"/>
    <property type="molecule type" value="Genomic_DNA"/>
</dbReference>
<evidence type="ECO:0008006" key="6">
    <source>
        <dbReference type="Google" id="ProtNLM"/>
    </source>
</evidence>
<evidence type="ECO:0000259" key="3">
    <source>
        <dbReference type="PROSITE" id="PS50056"/>
    </source>
</evidence>
<dbReference type="PROSITE" id="PS50055">
    <property type="entry name" value="TYR_PHOSPHATASE_PTP"/>
    <property type="match status" value="1"/>
</dbReference>
<dbReference type="GO" id="GO:0004725">
    <property type="term" value="F:protein tyrosine phosphatase activity"/>
    <property type="evidence" value="ECO:0007669"/>
    <property type="project" value="InterPro"/>
</dbReference>
<reference evidence="4 5" key="1">
    <citation type="submission" date="2019-12" db="EMBL/GenBank/DDBJ databases">
        <title>Chromosome-level assembly of the Caenorhabditis remanei genome.</title>
        <authorList>
            <person name="Teterina A.A."/>
            <person name="Willis J.H."/>
            <person name="Phillips P.C."/>
        </authorList>
    </citation>
    <scope>NUCLEOTIDE SEQUENCE [LARGE SCALE GENOMIC DNA]</scope>
    <source>
        <strain evidence="4 5">PX506</strain>
        <tissue evidence="4">Whole organism</tissue>
    </source>
</reference>
<dbReference type="KEGG" id="crq:GCK72_002640"/>
<feature type="compositionally biased region" description="Basic and acidic residues" evidence="1">
    <location>
        <begin position="30"/>
        <end position="39"/>
    </location>
</feature>
<dbReference type="CTD" id="9810178"/>
<evidence type="ECO:0000256" key="1">
    <source>
        <dbReference type="SAM" id="MobiDB-lite"/>
    </source>
</evidence>
<dbReference type="SUPFAM" id="SSF52799">
    <property type="entry name" value="(Phosphotyrosine protein) phosphatases II"/>
    <property type="match status" value="1"/>
</dbReference>
<proteinExistence type="predicted"/>
<dbReference type="CDD" id="cd00047">
    <property type="entry name" value="PTPc"/>
    <property type="match status" value="1"/>
</dbReference>
<accession>A0A6A5HWR2</accession>
<evidence type="ECO:0000259" key="2">
    <source>
        <dbReference type="PROSITE" id="PS50055"/>
    </source>
</evidence>
<dbReference type="AlphaFoldDB" id="A0A6A5HWR2"/>
<comment type="caution">
    <text evidence="4">The sequence shown here is derived from an EMBL/GenBank/DDBJ whole genome shotgun (WGS) entry which is preliminary data.</text>
</comment>